<accession>A0A0F9J8J0</accession>
<reference evidence="1" key="1">
    <citation type="journal article" date="2015" name="Nature">
        <title>Complex archaea that bridge the gap between prokaryotes and eukaryotes.</title>
        <authorList>
            <person name="Spang A."/>
            <person name="Saw J.H."/>
            <person name="Jorgensen S.L."/>
            <person name="Zaremba-Niedzwiedzka K."/>
            <person name="Martijn J."/>
            <person name="Lind A.E."/>
            <person name="van Eijk R."/>
            <person name="Schleper C."/>
            <person name="Guy L."/>
            <person name="Ettema T.J."/>
        </authorList>
    </citation>
    <scope>NUCLEOTIDE SEQUENCE</scope>
</reference>
<evidence type="ECO:0000313" key="1">
    <source>
        <dbReference type="EMBL" id="KKM66119.1"/>
    </source>
</evidence>
<gene>
    <name evidence="1" type="ORF">LCGC14_1484370</name>
</gene>
<name>A0A0F9J8J0_9ZZZZ</name>
<organism evidence="1">
    <name type="scientific">marine sediment metagenome</name>
    <dbReference type="NCBI Taxonomy" id="412755"/>
    <lineage>
        <taxon>unclassified sequences</taxon>
        <taxon>metagenomes</taxon>
        <taxon>ecological metagenomes</taxon>
    </lineage>
</organism>
<proteinExistence type="predicted"/>
<comment type="caution">
    <text evidence="1">The sequence shown here is derived from an EMBL/GenBank/DDBJ whole genome shotgun (WGS) entry which is preliminary data.</text>
</comment>
<sequence length="74" mass="7872">MEFNELYNTLRYTIECRKCGGGGGSGRVGGDPCGVCLGSGVEGVSGAEKIVEDRVLASYRFLVINGLEIQELEV</sequence>
<protein>
    <submittedName>
        <fullName evidence="1">Uncharacterized protein</fullName>
    </submittedName>
</protein>
<dbReference type="EMBL" id="LAZR01010596">
    <property type="protein sequence ID" value="KKM66119.1"/>
    <property type="molecule type" value="Genomic_DNA"/>
</dbReference>
<dbReference type="AlphaFoldDB" id="A0A0F9J8J0"/>